<name>A0A383CVL7_9ZZZZ</name>
<organism evidence="1">
    <name type="scientific">marine metagenome</name>
    <dbReference type="NCBI Taxonomy" id="408172"/>
    <lineage>
        <taxon>unclassified sequences</taxon>
        <taxon>metagenomes</taxon>
        <taxon>ecological metagenomes</taxon>
    </lineage>
</organism>
<dbReference type="AlphaFoldDB" id="A0A383CVL7"/>
<feature type="non-terminal residue" evidence="1">
    <location>
        <position position="73"/>
    </location>
</feature>
<protein>
    <submittedName>
        <fullName evidence="1">Uncharacterized protein</fullName>
    </submittedName>
</protein>
<gene>
    <name evidence="1" type="ORF">METZ01_LOCUS488988</name>
</gene>
<sequence>MDISARVRTGLCLGVLVRGFLGGGGPRFQVWRGQDHAASLAADQCVAVENFVLNLERDDAETVSASAVFGELG</sequence>
<evidence type="ECO:0000313" key="1">
    <source>
        <dbReference type="EMBL" id="SVE36134.1"/>
    </source>
</evidence>
<accession>A0A383CVL7</accession>
<dbReference type="EMBL" id="UINC01211999">
    <property type="protein sequence ID" value="SVE36134.1"/>
    <property type="molecule type" value="Genomic_DNA"/>
</dbReference>
<proteinExistence type="predicted"/>
<reference evidence="1" key="1">
    <citation type="submission" date="2018-05" db="EMBL/GenBank/DDBJ databases">
        <authorList>
            <person name="Lanie J.A."/>
            <person name="Ng W.-L."/>
            <person name="Kazmierczak K.M."/>
            <person name="Andrzejewski T.M."/>
            <person name="Davidsen T.M."/>
            <person name="Wayne K.J."/>
            <person name="Tettelin H."/>
            <person name="Glass J.I."/>
            <person name="Rusch D."/>
            <person name="Podicherti R."/>
            <person name="Tsui H.-C.T."/>
            <person name="Winkler M.E."/>
        </authorList>
    </citation>
    <scope>NUCLEOTIDE SEQUENCE</scope>
</reference>